<dbReference type="AlphaFoldDB" id="A0AAE0ZB73"/>
<name>A0AAE0ZB73_9GAST</name>
<feature type="region of interest" description="Disordered" evidence="1">
    <location>
        <begin position="196"/>
        <end position="251"/>
    </location>
</feature>
<dbReference type="EMBL" id="JAWDGP010004242">
    <property type="protein sequence ID" value="KAK3766249.1"/>
    <property type="molecule type" value="Genomic_DNA"/>
</dbReference>
<feature type="compositionally biased region" description="Polar residues" evidence="1">
    <location>
        <begin position="211"/>
        <end position="221"/>
    </location>
</feature>
<evidence type="ECO:0000256" key="1">
    <source>
        <dbReference type="SAM" id="MobiDB-lite"/>
    </source>
</evidence>
<feature type="region of interest" description="Disordered" evidence="1">
    <location>
        <begin position="394"/>
        <end position="428"/>
    </location>
</feature>
<sequence>MFWGKSDNRVNPSPCDGGNNPVGERSYGSSKRPAAPATVGGGKSSAKSQKISKSVKAVQNFFKHPINERNMVVVRDIGQTTTEIWLTFLFTVLVGSFFLGGGIYLVWLGKKNNVVDFAVVGGMGTLIGFCLICVGMFLFCKPLCLAHRRRKQERFQEKQQAMTEAEYVSRAKAKLLTLQIADTFANRRPSHVELYGQQMEGSPPKGRNPGSRIQSASSESTLYDPPPPIALPNKTKDGDGPGSRSSPVILMRETTADDRLAITNALEKKDLVKQAMLRAHEQSENPLSSETNGISSEPAIEPAIDTTDLRPIPEKAVSDKFGHHSDELTLANRRREQGSSADLLEELSMLPETKDLNDIQDGLHAPRIPQSSDNSETAVAVNVDKVENARISAKRRRSVLSAANERQKSVSPETETGDEDDTIVVIPH</sequence>
<gene>
    <name evidence="3" type="ORF">RRG08_036887</name>
</gene>
<evidence type="ECO:0000313" key="3">
    <source>
        <dbReference type="EMBL" id="KAK3766249.1"/>
    </source>
</evidence>
<keyword evidence="4" id="KW-1185">Reference proteome</keyword>
<feature type="transmembrane region" description="Helical" evidence="2">
    <location>
        <begin position="119"/>
        <end position="140"/>
    </location>
</feature>
<comment type="caution">
    <text evidence="3">The sequence shown here is derived from an EMBL/GenBank/DDBJ whole genome shotgun (WGS) entry which is preliminary data.</text>
</comment>
<keyword evidence="2" id="KW-0472">Membrane</keyword>
<evidence type="ECO:0000256" key="2">
    <source>
        <dbReference type="SAM" id="Phobius"/>
    </source>
</evidence>
<keyword evidence="2" id="KW-1133">Transmembrane helix</keyword>
<feature type="transmembrane region" description="Helical" evidence="2">
    <location>
        <begin position="84"/>
        <end position="107"/>
    </location>
</feature>
<organism evidence="3 4">
    <name type="scientific">Elysia crispata</name>
    <name type="common">lettuce slug</name>
    <dbReference type="NCBI Taxonomy" id="231223"/>
    <lineage>
        <taxon>Eukaryota</taxon>
        <taxon>Metazoa</taxon>
        <taxon>Spiralia</taxon>
        <taxon>Lophotrochozoa</taxon>
        <taxon>Mollusca</taxon>
        <taxon>Gastropoda</taxon>
        <taxon>Heterobranchia</taxon>
        <taxon>Euthyneura</taxon>
        <taxon>Panpulmonata</taxon>
        <taxon>Sacoglossa</taxon>
        <taxon>Placobranchoidea</taxon>
        <taxon>Plakobranchidae</taxon>
        <taxon>Elysia</taxon>
    </lineage>
</organism>
<accession>A0AAE0ZB73</accession>
<feature type="region of interest" description="Disordered" evidence="1">
    <location>
        <begin position="1"/>
        <end position="48"/>
    </location>
</feature>
<evidence type="ECO:0000313" key="4">
    <source>
        <dbReference type="Proteomes" id="UP001283361"/>
    </source>
</evidence>
<protein>
    <submittedName>
        <fullName evidence="3">Uncharacterized protein</fullName>
    </submittedName>
</protein>
<keyword evidence="2" id="KW-0812">Transmembrane</keyword>
<dbReference type="Proteomes" id="UP001283361">
    <property type="component" value="Unassembled WGS sequence"/>
</dbReference>
<reference evidence="3" key="1">
    <citation type="journal article" date="2023" name="G3 (Bethesda)">
        <title>A reference genome for the long-term kleptoplast-retaining sea slug Elysia crispata morphotype clarki.</title>
        <authorList>
            <person name="Eastman K.E."/>
            <person name="Pendleton A.L."/>
            <person name="Shaikh M.A."/>
            <person name="Suttiyut T."/>
            <person name="Ogas R."/>
            <person name="Tomko P."/>
            <person name="Gavelis G."/>
            <person name="Widhalm J.R."/>
            <person name="Wisecaver J.H."/>
        </authorList>
    </citation>
    <scope>NUCLEOTIDE SEQUENCE</scope>
    <source>
        <strain evidence="3">ECLA1</strain>
    </source>
</reference>
<proteinExistence type="predicted"/>